<comment type="caution">
    <text evidence="2">The sequence shown here is derived from an EMBL/GenBank/DDBJ whole genome shotgun (WGS) entry which is preliminary data.</text>
</comment>
<sequence length="38" mass="4268">MERPLSLRRGGADGPAANTLKAEKQLSLMELEERKDKK</sequence>
<accession>A0A1Q5SU48</accession>
<organism evidence="2 3">
    <name type="scientific">Geobacillus proteiniphilus</name>
    <dbReference type="NCBI Taxonomy" id="860353"/>
    <lineage>
        <taxon>Bacteria</taxon>
        <taxon>Bacillati</taxon>
        <taxon>Bacillota</taxon>
        <taxon>Bacilli</taxon>
        <taxon>Bacillales</taxon>
        <taxon>Anoxybacillaceae</taxon>
        <taxon>Geobacillus</taxon>
    </lineage>
</organism>
<evidence type="ECO:0000256" key="1">
    <source>
        <dbReference type="SAM" id="MobiDB-lite"/>
    </source>
</evidence>
<reference evidence="2 3" key="1">
    <citation type="submission" date="2016-11" db="EMBL/GenBank/DDBJ databases">
        <authorList>
            <person name="Kadnikov V."/>
            <person name="Nazina T."/>
        </authorList>
    </citation>
    <scope>NUCLEOTIDE SEQUENCE [LARGE SCALE GENOMIC DNA]</scope>
    <source>
        <strain evidence="2 3">1017</strain>
    </source>
</reference>
<name>A0A1Q5SU48_9BACL</name>
<reference evidence="3" key="2">
    <citation type="submission" date="2017-01" db="EMBL/GenBank/DDBJ databases">
        <title>Genome sequencing and annotation of Geobacillus sp. 1017, a Hydrocarbon-Oxidizing Thermophilic Bacterium Isolated from a Heavy Oil Reservoir (China).</title>
        <authorList>
            <person name="Kadnikov V.V."/>
            <person name="Mardanov A.V."/>
            <person name="Poltaraus A.B."/>
            <person name="Sokolova D.S."/>
            <person name="Semenova E.M."/>
            <person name="Ravin N.V."/>
            <person name="Tourova T.P."/>
            <person name="Nazina T.N."/>
        </authorList>
    </citation>
    <scope>NUCLEOTIDE SEQUENCE [LARGE SCALE GENOMIC DNA]</scope>
    <source>
        <strain evidence="3">1017</strain>
    </source>
</reference>
<evidence type="ECO:0000313" key="3">
    <source>
        <dbReference type="Proteomes" id="UP000186030"/>
    </source>
</evidence>
<protein>
    <submittedName>
        <fullName evidence="2">Uncharacterized protein</fullName>
    </submittedName>
</protein>
<dbReference type="Proteomes" id="UP000186030">
    <property type="component" value="Unassembled WGS sequence"/>
</dbReference>
<evidence type="ECO:0000313" key="2">
    <source>
        <dbReference type="EMBL" id="OKO91538.1"/>
    </source>
</evidence>
<dbReference type="AlphaFoldDB" id="A0A1Q5SU48"/>
<proteinExistence type="predicted"/>
<dbReference type="EMBL" id="MQMG01000037">
    <property type="protein sequence ID" value="OKO91538.1"/>
    <property type="molecule type" value="Genomic_DNA"/>
</dbReference>
<feature type="region of interest" description="Disordered" evidence="1">
    <location>
        <begin position="1"/>
        <end position="38"/>
    </location>
</feature>
<gene>
    <name evidence="2" type="ORF">BRO54_2659</name>
</gene>